<accession>A0A6V6Z029</accession>
<evidence type="ECO:0000313" key="2">
    <source>
        <dbReference type="Proteomes" id="UP000556700"/>
    </source>
</evidence>
<sequence>MKKCITLIVLMLLAFQNAGSLWIIGDFYINQDYIAQNVCMNRFDTVPICNGKCYLEQKLKANDREEQKFPTVTYREVQLFLQNQIQFSFTVVFFSLKKEYPTLRAYNQRFSYIFSIYHPPRWG</sequence>
<proteinExistence type="predicted"/>
<dbReference type="RefSeq" id="WP_051872774.1">
    <property type="nucleotide sequence ID" value="NZ_CAIJDO010000141.1"/>
</dbReference>
<evidence type="ECO:0000313" key="1">
    <source>
        <dbReference type="EMBL" id="CAD0005110.1"/>
    </source>
</evidence>
<comment type="caution">
    <text evidence="1">The sequence shown here is derived from an EMBL/GenBank/DDBJ whole genome shotgun (WGS) entry which is preliminary data.</text>
</comment>
<dbReference type="Proteomes" id="UP000556700">
    <property type="component" value="Unassembled WGS sequence"/>
</dbReference>
<dbReference type="AlphaFoldDB" id="A0A6V6Z029"/>
<gene>
    <name evidence="1" type="ORF">FLACHUCJ7_02224</name>
</gene>
<organism evidence="1 2">
    <name type="scientific">Flavobacterium chungangense</name>
    <dbReference type="NCBI Taxonomy" id="554283"/>
    <lineage>
        <taxon>Bacteria</taxon>
        <taxon>Pseudomonadati</taxon>
        <taxon>Bacteroidota</taxon>
        <taxon>Flavobacteriia</taxon>
        <taxon>Flavobacteriales</taxon>
        <taxon>Flavobacteriaceae</taxon>
        <taxon>Flavobacterium</taxon>
    </lineage>
</organism>
<reference evidence="1 2" key="1">
    <citation type="submission" date="2020-06" db="EMBL/GenBank/DDBJ databases">
        <authorList>
            <person name="Criscuolo A."/>
        </authorList>
    </citation>
    <scope>NUCLEOTIDE SEQUENCE [LARGE SCALE GENOMIC DNA]</scope>
    <source>
        <strain evidence="2">CIP 110025</strain>
    </source>
</reference>
<name>A0A6V6Z029_9FLAO</name>
<dbReference type="EMBL" id="CAIJDO010000141">
    <property type="protein sequence ID" value="CAD0005110.1"/>
    <property type="molecule type" value="Genomic_DNA"/>
</dbReference>
<keyword evidence="2" id="KW-1185">Reference proteome</keyword>
<protein>
    <submittedName>
        <fullName evidence="1">Uncharacterized protein</fullName>
    </submittedName>
</protein>